<gene>
    <name evidence="4" type="ORF">HMPREF9943_00412</name>
</gene>
<dbReference type="GO" id="GO:0008757">
    <property type="term" value="F:S-adenosylmethionine-dependent methyltransferase activity"/>
    <property type="evidence" value="ECO:0007669"/>
    <property type="project" value="TreeGrafter"/>
</dbReference>
<evidence type="ECO:0000256" key="1">
    <source>
        <dbReference type="ARBA" id="ARBA00022603"/>
    </source>
</evidence>
<reference evidence="4 5" key="1">
    <citation type="submission" date="2013-02" db="EMBL/GenBank/DDBJ databases">
        <title>The Genome Sequence of Lactobacillus catenaformis F0143.</title>
        <authorList>
            <consortium name="The Broad Institute Genome Sequencing Platform"/>
            <person name="Earl A."/>
            <person name="Ward D."/>
            <person name="Feldgarden M."/>
            <person name="Gevers D."/>
            <person name="Izard J."/>
            <person name="Blanton J.M."/>
            <person name="Mathney J."/>
            <person name="Dewhirst F.E."/>
            <person name="Young S.K."/>
            <person name="Zeng Q."/>
            <person name="Gargeya S."/>
            <person name="Fitzgerald M."/>
            <person name="Haas B."/>
            <person name="Abouelleil A."/>
            <person name="Alvarado L."/>
            <person name="Arachchi H.M."/>
            <person name="Berlin A."/>
            <person name="Chapman S.B."/>
            <person name="Gearin G."/>
            <person name="Goldberg J."/>
            <person name="Griggs A."/>
            <person name="Gujja S."/>
            <person name="Hansen M."/>
            <person name="Heiman D."/>
            <person name="Howarth C."/>
            <person name="Larimer J."/>
            <person name="Lui A."/>
            <person name="MacDonald P.J.P."/>
            <person name="McCowen C."/>
            <person name="Montmayeur A."/>
            <person name="Murphy C."/>
            <person name="Neiman D."/>
            <person name="Pearson M."/>
            <person name="Priest M."/>
            <person name="Roberts A."/>
            <person name="Saif S."/>
            <person name="Shea T."/>
            <person name="Sisk P."/>
            <person name="Stolte C."/>
            <person name="Sykes S."/>
            <person name="Wortman J."/>
            <person name="Nusbaum C."/>
            <person name="Birren B."/>
        </authorList>
    </citation>
    <scope>NUCLEOTIDE SEQUENCE [LARGE SCALE GENOMIC DNA]</scope>
    <source>
        <strain evidence="4 5">OT 569</strain>
    </source>
</reference>
<dbReference type="OrthoDB" id="9799672at2"/>
<dbReference type="Proteomes" id="UP000011758">
    <property type="component" value="Unassembled WGS sequence"/>
</dbReference>
<dbReference type="RefSeq" id="WP_004801604.1">
    <property type="nucleotide sequence ID" value="NZ_KB446646.1"/>
</dbReference>
<dbReference type="PANTHER" id="PTHR10509:SF14">
    <property type="entry name" value="CAFFEOYL-COA O-METHYLTRANSFERASE 3-RELATED"/>
    <property type="match status" value="1"/>
</dbReference>
<dbReference type="InterPro" id="IPR029063">
    <property type="entry name" value="SAM-dependent_MTases_sf"/>
</dbReference>
<evidence type="ECO:0000313" key="4">
    <source>
        <dbReference type="EMBL" id="EMD17259.1"/>
    </source>
</evidence>
<keyword evidence="3" id="KW-0949">S-adenosyl-L-methionine</keyword>
<dbReference type="eggNOG" id="COG4122">
    <property type="taxonomic scope" value="Bacteria"/>
</dbReference>
<evidence type="ECO:0008006" key="6">
    <source>
        <dbReference type="Google" id="ProtNLM"/>
    </source>
</evidence>
<evidence type="ECO:0000256" key="3">
    <source>
        <dbReference type="ARBA" id="ARBA00022691"/>
    </source>
</evidence>
<dbReference type="Pfam" id="PF01596">
    <property type="entry name" value="Methyltransf_3"/>
    <property type="match status" value="1"/>
</dbReference>
<sequence length="199" mass="23516">MITLDKLEDYALRHDIPIMQKEGITYLINELNKHQAHSVLEIGSAIGYSGMMMALNTKGLLVESIERDDLRYQQALDNIHKYHLTDRIHLIHADALEYDKRLLKFAPYDCLFIDGAKAQYRKFFEKYIDLLKEDGFVLADNLDFHGMIFDIEHIKNRNTRALVRKIKKFKDWIFNHDEYQAHYIELGDGLCLITRKDRK</sequence>
<keyword evidence="1" id="KW-0489">Methyltransferase</keyword>
<dbReference type="GO" id="GO:0008171">
    <property type="term" value="F:O-methyltransferase activity"/>
    <property type="evidence" value="ECO:0007669"/>
    <property type="project" value="InterPro"/>
</dbReference>
<name>M2PNV9_9FIRM</name>
<comment type="caution">
    <text evidence="4">The sequence shown here is derived from an EMBL/GenBank/DDBJ whole genome shotgun (WGS) entry which is preliminary data.</text>
</comment>
<dbReference type="InterPro" id="IPR002935">
    <property type="entry name" value="SAM_O-MeTrfase"/>
</dbReference>
<dbReference type="EMBL" id="AGEJ01000008">
    <property type="protein sequence ID" value="EMD17259.1"/>
    <property type="molecule type" value="Genomic_DNA"/>
</dbReference>
<dbReference type="GO" id="GO:0032259">
    <property type="term" value="P:methylation"/>
    <property type="evidence" value="ECO:0007669"/>
    <property type="project" value="UniProtKB-KW"/>
</dbReference>
<dbReference type="SUPFAM" id="SSF53335">
    <property type="entry name" value="S-adenosyl-L-methionine-dependent methyltransferases"/>
    <property type="match status" value="1"/>
</dbReference>
<protein>
    <recommendedName>
        <fullName evidence="6">O-methyltransferase</fullName>
    </recommendedName>
</protein>
<organism evidence="4 5">
    <name type="scientific">Eggerthia catenaformis OT 569 = DSM 20559</name>
    <dbReference type="NCBI Taxonomy" id="999415"/>
    <lineage>
        <taxon>Bacteria</taxon>
        <taxon>Bacillati</taxon>
        <taxon>Bacillota</taxon>
        <taxon>Erysipelotrichia</taxon>
        <taxon>Erysipelotrichales</taxon>
        <taxon>Coprobacillaceae</taxon>
        <taxon>Eggerthia</taxon>
    </lineage>
</organism>
<evidence type="ECO:0000313" key="5">
    <source>
        <dbReference type="Proteomes" id="UP000011758"/>
    </source>
</evidence>
<dbReference type="PATRIC" id="fig|999415.3.peg.407"/>
<dbReference type="InterPro" id="IPR050362">
    <property type="entry name" value="Cation-dep_OMT"/>
</dbReference>
<dbReference type="CDD" id="cd02440">
    <property type="entry name" value="AdoMet_MTases"/>
    <property type="match status" value="1"/>
</dbReference>
<dbReference type="PROSITE" id="PS51682">
    <property type="entry name" value="SAM_OMT_I"/>
    <property type="match status" value="1"/>
</dbReference>
<dbReference type="AlphaFoldDB" id="M2PNV9"/>
<dbReference type="Gene3D" id="3.40.50.150">
    <property type="entry name" value="Vaccinia Virus protein VP39"/>
    <property type="match status" value="1"/>
</dbReference>
<dbReference type="BioCyc" id="ECAT999415-HMP:GTTI-422-MONOMER"/>
<proteinExistence type="predicted"/>
<keyword evidence="2" id="KW-0808">Transferase</keyword>
<dbReference type="STRING" id="999415.HMPREF9943_00412"/>
<evidence type="ECO:0000256" key="2">
    <source>
        <dbReference type="ARBA" id="ARBA00022679"/>
    </source>
</evidence>
<accession>M2PNV9</accession>
<dbReference type="PANTHER" id="PTHR10509">
    <property type="entry name" value="O-METHYLTRANSFERASE-RELATED"/>
    <property type="match status" value="1"/>
</dbReference>
<keyword evidence="5" id="KW-1185">Reference proteome</keyword>